<evidence type="ECO:0000256" key="1">
    <source>
        <dbReference type="ARBA" id="ARBA00006930"/>
    </source>
</evidence>
<proteinExistence type="inferred from homology"/>
<dbReference type="SUPFAM" id="SSF52540">
    <property type="entry name" value="P-loop containing nucleoside triphosphate hydrolases"/>
    <property type="match status" value="1"/>
</dbReference>
<evidence type="ECO:0000256" key="2">
    <source>
        <dbReference type="ARBA" id="ARBA00011322"/>
    </source>
</evidence>
<dbReference type="AlphaFoldDB" id="A0A1C3NXC4"/>
<name>A0A1C3NXC4_9ACTN</name>
<sequence>MHQEETRASTELAGHTTGEQLARTRAQECRARAERQRSSLPPELRDTGRLAARQREVAQFADAYSDCHAAASAAALAEEEYRRAASSANSDAHAAGFPDATAALDACREESWIVDTEARLMAHRDDLVGVRSRLANPQLAVDPDTPTPVAEREVDALAARQRHESAFTEAARANDRARRLSDLAPAFAEAFAAIPPLREAAEELRGLAELAAGRGGNRHGMPLSSFVLAARLEEVAAAASGRLSAMSGGRFTLVHDSGERRDRRRRAGLGLLVEDAWTGRRRDTATLSGGETFQAALSLALGLADVVTAESGGQAMDALFIDEGFGSLDPDSLEEVMNVLDDLRSGGRLVSIVSHVADLRQRIPTQITVVKQAHGSHVRTTIP</sequence>
<dbReference type="Pfam" id="PF13558">
    <property type="entry name" value="SbcC_Walker_B"/>
    <property type="match status" value="1"/>
</dbReference>
<evidence type="ECO:0000256" key="3">
    <source>
        <dbReference type="ARBA" id="ARBA00013368"/>
    </source>
</evidence>
<comment type="similarity">
    <text evidence="1">Belongs to the SMC family. SbcC subfamily.</text>
</comment>
<dbReference type="Proteomes" id="UP000199013">
    <property type="component" value="Unassembled WGS sequence"/>
</dbReference>
<protein>
    <recommendedName>
        <fullName evidence="3">Nuclease SbcCD subunit C</fullName>
    </recommendedName>
</protein>
<feature type="region of interest" description="Disordered" evidence="4">
    <location>
        <begin position="1"/>
        <end position="47"/>
    </location>
</feature>
<gene>
    <name evidence="5" type="ORF">FDG2_2258</name>
</gene>
<keyword evidence="6" id="KW-1185">Reference proteome</keyword>
<evidence type="ECO:0000313" key="5">
    <source>
        <dbReference type="EMBL" id="SBW22181.1"/>
    </source>
</evidence>
<reference evidence="6" key="1">
    <citation type="submission" date="2016-02" db="EMBL/GenBank/DDBJ databases">
        <authorList>
            <person name="Wibberg D."/>
        </authorList>
    </citation>
    <scope>NUCLEOTIDE SEQUENCE [LARGE SCALE GENOMIC DNA]</scope>
</reference>
<feature type="compositionally biased region" description="Basic and acidic residues" evidence="4">
    <location>
        <begin position="25"/>
        <end position="47"/>
    </location>
</feature>
<evidence type="ECO:0000256" key="4">
    <source>
        <dbReference type="SAM" id="MobiDB-lite"/>
    </source>
</evidence>
<accession>A0A1C3NXC4</accession>
<dbReference type="PANTHER" id="PTHR32114">
    <property type="entry name" value="ABC TRANSPORTER ABCH.3"/>
    <property type="match status" value="1"/>
</dbReference>
<organism evidence="5 6">
    <name type="scientific">Candidatus Protofrankia californiensis</name>
    <dbReference type="NCBI Taxonomy" id="1839754"/>
    <lineage>
        <taxon>Bacteria</taxon>
        <taxon>Bacillati</taxon>
        <taxon>Actinomycetota</taxon>
        <taxon>Actinomycetes</taxon>
        <taxon>Frankiales</taxon>
        <taxon>Frankiaceae</taxon>
        <taxon>Protofrankia</taxon>
    </lineage>
</organism>
<dbReference type="Gene3D" id="3.40.50.300">
    <property type="entry name" value="P-loop containing nucleotide triphosphate hydrolases"/>
    <property type="match status" value="1"/>
</dbReference>
<dbReference type="EMBL" id="FLUV01000943">
    <property type="protein sequence ID" value="SBW22181.1"/>
    <property type="molecule type" value="Genomic_DNA"/>
</dbReference>
<evidence type="ECO:0000313" key="6">
    <source>
        <dbReference type="Proteomes" id="UP000199013"/>
    </source>
</evidence>
<dbReference type="InterPro" id="IPR027417">
    <property type="entry name" value="P-loop_NTPase"/>
</dbReference>
<dbReference type="PANTHER" id="PTHR32114:SF2">
    <property type="entry name" value="ABC TRANSPORTER ABCH.3"/>
    <property type="match status" value="1"/>
</dbReference>
<comment type="subunit">
    <text evidence="2">Heterodimer of SbcC and SbcD.</text>
</comment>